<accession>A0ABS5DRF4</accession>
<keyword evidence="3" id="KW-1185">Reference proteome</keyword>
<evidence type="ECO:0000313" key="2">
    <source>
        <dbReference type="EMBL" id="MBQ0933723.1"/>
    </source>
</evidence>
<dbReference type="Proteomes" id="UP000672097">
    <property type="component" value="Unassembled WGS sequence"/>
</dbReference>
<name>A0ABS5DRF4_9BURK</name>
<feature type="domain" description="Glycosyl transferase family 1" evidence="1">
    <location>
        <begin position="194"/>
        <end position="347"/>
    </location>
</feature>
<dbReference type="PANTHER" id="PTHR12526:SF631">
    <property type="entry name" value="BLL6306 PROTEIN"/>
    <property type="match status" value="1"/>
</dbReference>
<evidence type="ECO:0000313" key="3">
    <source>
        <dbReference type="Proteomes" id="UP000672097"/>
    </source>
</evidence>
<dbReference type="SUPFAM" id="SSF53756">
    <property type="entry name" value="UDP-Glycosyltransferase/glycogen phosphorylase"/>
    <property type="match status" value="1"/>
</dbReference>
<dbReference type="CDD" id="cd03801">
    <property type="entry name" value="GT4_PimA-like"/>
    <property type="match status" value="1"/>
</dbReference>
<dbReference type="Gene3D" id="3.40.50.2000">
    <property type="entry name" value="Glycogen Phosphorylase B"/>
    <property type="match status" value="2"/>
</dbReference>
<dbReference type="PANTHER" id="PTHR12526">
    <property type="entry name" value="GLYCOSYLTRANSFERASE"/>
    <property type="match status" value="1"/>
</dbReference>
<sequence length="385" mass="41272">MSEARVPAPDKVIFIACPWNPIGGGMFKVADYLNQSQTPALVPAAARARWVPLDTRGGGSALASAGVLLGALWRIAAQRWAGRLVGVHVNMAERLSLFRKCAVVLWSRALGVPVVLHLHAAQLHHFYARLPRPIQAAVRGVFGLATRCVVLGEAGRRFVTQTLAVPPERVEIVVNGVPRQPTARRAEPQGLSPRRRLVFLGNLSERKGVSDLLRALAQSQQAQQGRVEAVFVGGGDIAHYQALSHSLGLQAQVQFVGWADQAQAAEHLAQADALALPSYDEGLPLVILEALGQGVAVIATPVGEIPQALQHGQDAWLVPPGDTTALAAGIDAVLGDDALRQRLEQRGLALYEQRYALSRFADAVAAVHWRCFGHAARPVEGMPHD</sequence>
<gene>
    <name evidence="2" type="ORF">KAK11_00175</name>
</gene>
<dbReference type="RefSeq" id="WP_210804962.1">
    <property type="nucleotide sequence ID" value="NZ_JAGQDG010000001.1"/>
</dbReference>
<dbReference type="InterPro" id="IPR001296">
    <property type="entry name" value="Glyco_trans_1"/>
</dbReference>
<dbReference type="Pfam" id="PF00534">
    <property type="entry name" value="Glycos_transf_1"/>
    <property type="match status" value="1"/>
</dbReference>
<comment type="caution">
    <text evidence="2">The sequence shown here is derived from an EMBL/GenBank/DDBJ whole genome shotgun (WGS) entry which is preliminary data.</text>
</comment>
<dbReference type="EMBL" id="JAGQDG010000001">
    <property type="protein sequence ID" value="MBQ0933723.1"/>
    <property type="molecule type" value="Genomic_DNA"/>
</dbReference>
<proteinExistence type="predicted"/>
<evidence type="ECO:0000259" key="1">
    <source>
        <dbReference type="Pfam" id="PF00534"/>
    </source>
</evidence>
<organism evidence="2 3">
    <name type="scientific">Ideonella paludis</name>
    <dbReference type="NCBI Taxonomy" id="1233411"/>
    <lineage>
        <taxon>Bacteria</taxon>
        <taxon>Pseudomonadati</taxon>
        <taxon>Pseudomonadota</taxon>
        <taxon>Betaproteobacteria</taxon>
        <taxon>Burkholderiales</taxon>
        <taxon>Sphaerotilaceae</taxon>
        <taxon>Ideonella</taxon>
    </lineage>
</organism>
<reference evidence="2 3" key="1">
    <citation type="submission" date="2021-04" db="EMBL/GenBank/DDBJ databases">
        <title>The genome sequence of type strain Ideonella paludis KCTC 32238.</title>
        <authorList>
            <person name="Liu Y."/>
        </authorList>
    </citation>
    <scope>NUCLEOTIDE SEQUENCE [LARGE SCALE GENOMIC DNA]</scope>
    <source>
        <strain evidence="2 3">KCTC 32238</strain>
    </source>
</reference>
<protein>
    <submittedName>
        <fullName evidence="2">Glycosyltransferase family 4 protein</fullName>
    </submittedName>
</protein>